<evidence type="ECO:0000259" key="13">
    <source>
        <dbReference type="PROSITE" id="PS50961"/>
    </source>
</evidence>
<feature type="compositionally biased region" description="Basic residues" evidence="12">
    <location>
        <begin position="1227"/>
        <end position="1238"/>
    </location>
</feature>
<sequence>MSNINTTGVDPTNMGVGRAIAVLTSGGDAQGMNAAVRATVRVGLYTGAKVFFVHEGYQGLVDGGDHIRPATWESVSMMLQLGGTVIGSARCKDFQTRDGRLKAAYNLVKLGITNLCVIGGDGSLTGANIFRTEWNDLLKDLVSKGKITKEEAKASSHLNIVGMVGSIDNDFCGTDMTIGTDSALHRIVEVVDSITTTAQSHQRAFILEVMGRHSLITALACGADWVFIPEMPPDDGWEEHLCRRLTELVTKRLGFDTRATILGHVQRGGTPSAFDRVLGSRMGVEAVMALLEATPETPACVVSLSGNQAVRLPLMECVQVTKDVTVAMNEGRFEDAIKLRGRSFENNWNTYKLLAHVRPPATKSNINVAILNVGAPCAGMNAAVRAAVRIGLIQGHNMLAVHDGFEGLAQAKIEPITWNTVGDWTGKGGSELGTKRVLPGKYMEEISLNIAKYNLHALAFSGGLEMVQGREKYEELCIPMVIIPATVSNNVPGSDFSIGADTALNTITATCDRIKQSAAGTKRRVFIIETMGGYCGYLATMSGLSAGADAAYIYEEKFGIHDLETNVEHLVQKMKTTVKRGLILRNENCNSNYTTDFIFNLYSEEGKGVFDCRKNVLGHMQQGGTPTPFDRNFATKMGAKAVLWLTEKLKECYRHGRIFANTPDSACVLGMRKRGLLLQPLAELKDQTDFEHRIPKSQWWLKLRPIMKILAKYKITLDTSEHALMEHVISKKPPVQMTLTKVSRGGQGETDGGAVSQERPMSSDQGGEPQLQEEAEPGPKTRGEDEITPGTGGDSGVMVTAKGAGLNPNAKVWQEIPATQNEAPVDGTVASPWSQNNTAEDTTVGKQYTPGFSTLEDNSTSGTGVGVVNGMDPPDQSFPVCERTTGTNVESKLPEEQPVSEETLRESLKKELEFCFSRENLSKDLYLISQMDSDQFVPIWTIASMEGIKVLTTDMDLILDVLRSSPMVQVDEKGEKVRPNHKRCIIILREVPETTPVEEVEALFKNDNCPKVISVEFAHNNNWYITFQSDTDAQQAYRYLREEVKTFQGKPIMARIKAINTFFAKNGYRNLDCSVYPQQSHTQSQYSSPLFMQPVYSPQQQYPLYSIVPPTWTPSPTPYFETPLAPFPNSGFVNGFGSPGHYKTGSNSLNLSRPFSRNRNHVKPQTRANDGLSSTVSPVALVDGLSGLHSPQPPSSGGPVLSSTELNSSFPHLVSNDLTDDGTMAGRGRRTTYRGTRRRRDDDRTTRPVPLSQVKVPPPKFDLAASNFPPLPGCSASPQGEPVLENRLSDVVRGLNREKQQDSSKESALSPAGPASEETVSRPTQPVAKMTAHVPDPVTSSSNHLEKKPENLEPPVYKETSVTSAPVAAVPPTPVPTAPGPKLQPSSATPAAPQSNTAPSSTPALEPRKLSYAEVCQRPPKDPPPPASTSSPNNASAQPLRELRVNKVEEQPSCPANKQDRPQETGGNCKAREGRPARDSQGFSRSNGPPRTSTGGFKLREQQRRPPFGHRGSPQGVPDAVECVHLPTQVGYDDELQSGRDPDEDDELP</sequence>
<feature type="compositionally biased region" description="Polar residues" evidence="12">
    <location>
        <begin position="1144"/>
        <end position="1155"/>
    </location>
</feature>
<dbReference type="PROSITE" id="PS50961">
    <property type="entry name" value="HTH_LA"/>
    <property type="match status" value="1"/>
</dbReference>
<dbReference type="GO" id="GO:0030388">
    <property type="term" value="P:fructose 1,6-bisphosphate metabolic process"/>
    <property type="evidence" value="ECO:0007669"/>
    <property type="project" value="TreeGrafter"/>
</dbReference>
<dbReference type="InterPro" id="IPR035966">
    <property type="entry name" value="PKF_sf"/>
</dbReference>
<dbReference type="OrthoDB" id="537915at2759"/>
<dbReference type="GO" id="GO:0005945">
    <property type="term" value="C:6-phosphofructokinase complex"/>
    <property type="evidence" value="ECO:0007669"/>
    <property type="project" value="TreeGrafter"/>
</dbReference>
<keyword evidence="7" id="KW-0460">Magnesium</keyword>
<dbReference type="Proteomes" id="UP000281406">
    <property type="component" value="Unassembled WGS sequence"/>
</dbReference>
<protein>
    <submittedName>
        <fullName evidence="14">ATP-dependent 6-phosphofructokinase, muscle type</fullName>
    </submittedName>
</protein>
<evidence type="ECO:0000313" key="14">
    <source>
        <dbReference type="EMBL" id="ROL46925.1"/>
    </source>
</evidence>
<dbReference type="SMART" id="SM00715">
    <property type="entry name" value="LA"/>
    <property type="match status" value="1"/>
</dbReference>
<keyword evidence="6 14" id="KW-0418">Kinase</keyword>
<comment type="catalytic activity">
    <reaction evidence="10">
        <text>beta-D-fructose 6-phosphate + ATP = beta-D-fructose 1,6-bisphosphate + ADP + H(+)</text>
        <dbReference type="Rhea" id="RHEA:16109"/>
        <dbReference type="ChEBI" id="CHEBI:15378"/>
        <dbReference type="ChEBI" id="CHEBI:30616"/>
        <dbReference type="ChEBI" id="CHEBI:32966"/>
        <dbReference type="ChEBI" id="CHEBI:57634"/>
        <dbReference type="ChEBI" id="CHEBI:456216"/>
        <dbReference type="EC" id="2.7.1.11"/>
    </reaction>
</comment>
<dbReference type="Pfam" id="PF00365">
    <property type="entry name" value="PFK"/>
    <property type="match status" value="2"/>
</dbReference>
<comment type="cofactor">
    <cofactor evidence="1">
        <name>Mg(2+)</name>
        <dbReference type="ChEBI" id="CHEBI:18420"/>
    </cofactor>
</comment>
<gene>
    <name evidence="14" type="ORF">DPX16_20577</name>
</gene>
<dbReference type="GO" id="GO:0042802">
    <property type="term" value="F:identical protein binding"/>
    <property type="evidence" value="ECO:0007669"/>
    <property type="project" value="TreeGrafter"/>
</dbReference>
<evidence type="ECO:0000256" key="11">
    <source>
        <dbReference type="PROSITE-ProRule" id="PRU00332"/>
    </source>
</evidence>
<dbReference type="InterPro" id="IPR034903">
    <property type="entry name" value="LARP4_RRM"/>
</dbReference>
<dbReference type="GO" id="GO:0003723">
    <property type="term" value="F:RNA binding"/>
    <property type="evidence" value="ECO:0007669"/>
    <property type="project" value="UniProtKB-UniRule"/>
</dbReference>
<evidence type="ECO:0000256" key="3">
    <source>
        <dbReference type="ARBA" id="ARBA00022490"/>
    </source>
</evidence>
<keyword evidence="9" id="KW-0324">Glycolysis</keyword>
<dbReference type="GO" id="GO:0003872">
    <property type="term" value="F:6-phosphofructokinase activity"/>
    <property type="evidence" value="ECO:0007669"/>
    <property type="project" value="UniProtKB-EC"/>
</dbReference>
<feature type="compositionally biased region" description="Polar residues" evidence="12">
    <location>
        <begin position="1201"/>
        <end position="1210"/>
    </location>
</feature>
<keyword evidence="5" id="KW-0479">Metal-binding</keyword>
<comment type="pathway">
    <text evidence="2">Carbohydrate degradation; glycolysis; D-glyceraldehyde 3-phosphate and glycerone phosphate from D-glucose: step 3/4.</text>
</comment>
<dbReference type="Pfam" id="PF05383">
    <property type="entry name" value="La"/>
    <property type="match status" value="1"/>
</dbReference>
<keyword evidence="8 11" id="KW-0694">RNA-binding</keyword>
<evidence type="ECO:0000256" key="2">
    <source>
        <dbReference type="ARBA" id="ARBA00004679"/>
    </source>
</evidence>
<organism evidence="14 15">
    <name type="scientific">Anabarilius grahami</name>
    <name type="common">Kanglang fish</name>
    <name type="synonym">Barilius grahami</name>
    <dbReference type="NCBI Taxonomy" id="495550"/>
    <lineage>
        <taxon>Eukaryota</taxon>
        <taxon>Metazoa</taxon>
        <taxon>Chordata</taxon>
        <taxon>Craniata</taxon>
        <taxon>Vertebrata</taxon>
        <taxon>Euteleostomi</taxon>
        <taxon>Actinopterygii</taxon>
        <taxon>Neopterygii</taxon>
        <taxon>Teleostei</taxon>
        <taxon>Ostariophysi</taxon>
        <taxon>Cypriniformes</taxon>
        <taxon>Xenocyprididae</taxon>
        <taxon>Xenocypridinae</taxon>
        <taxon>Xenocypridinae incertae sedis</taxon>
        <taxon>Anabarilius</taxon>
    </lineage>
</organism>
<keyword evidence="4" id="KW-0808">Transferase</keyword>
<dbReference type="InterPro" id="IPR015912">
    <property type="entry name" value="Phosphofructokinase_CS"/>
</dbReference>
<dbReference type="Pfam" id="PF26088">
    <property type="entry name" value="RRM_LARP4"/>
    <property type="match status" value="1"/>
</dbReference>
<comment type="caution">
    <text evidence="14">The sequence shown here is derived from an EMBL/GenBank/DDBJ whole genome shotgun (WGS) entry which is preliminary data.</text>
</comment>
<evidence type="ECO:0000256" key="9">
    <source>
        <dbReference type="ARBA" id="ARBA00023152"/>
    </source>
</evidence>
<dbReference type="GO" id="GO:0005524">
    <property type="term" value="F:ATP binding"/>
    <property type="evidence" value="ECO:0007669"/>
    <property type="project" value="TreeGrafter"/>
</dbReference>
<feature type="domain" description="HTH La-type RNA-binding" evidence="13">
    <location>
        <begin position="898"/>
        <end position="987"/>
    </location>
</feature>
<feature type="compositionally biased region" description="Polar residues" evidence="12">
    <location>
        <begin position="1384"/>
        <end position="1403"/>
    </location>
</feature>
<dbReference type="GO" id="GO:0016208">
    <property type="term" value="F:AMP binding"/>
    <property type="evidence" value="ECO:0007669"/>
    <property type="project" value="TreeGrafter"/>
</dbReference>
<dbReference type="GO" id="GO:0048029">
    <property type="term" value="F:monosaccharide binding"/>
    <property type="evidence" value="ECO:0007669"/>
    <property type="project" value="TreeGrafter"/>
</dbReference>
<dbReference type="InterPro" id="IPR058699">
    <property type="entry name" value="RRM_LARP4/4B"/>
</dbReference>
<feature type="region of interest" description="Disordered" evidence="12">
    <location>
        <begin position="1144"/>
        <end position="1282"/>
    </location>
</feature>
<feature type="region of interest" description="Disordered" evidence="12">
    <location>
        <begin position="1296"/>
        <end position="1549"/>
    </location>
</feature>
<feature type="region of interest" description="Disordered" evidence="12">
    <location>
        <begin position="742"/>
        <end position="800"/>
    </location>
</feature>
<dbReference type="EMBL" id="RJVU01036174">
    <property type="protein sequence ID" value="ROL46925.1"/>
    <property type="molecule type" value="Genomic_DNA"/>
</dbReference>
<dbReference type="GO" id="GO:0016020">
    <property type="term" value="C:membrane"/>
    <property type="evidence" value="ECO:0007669"/>
    <property type="project" value="TreeGrafter"/>
</dbReference>
<dbReference type="InterPro" id="IPR036388">
    <property type="entry name" value="WH-like_DNA-bd_sf"/>
</dbReference>
<feature type="compositionally biased region" description="Basic and acidic residues" evidence="12">
    <location>
        <begin position="1296"/>
        <end position="1305"/>
    </location>
</feature>
<evidence type="ECO:0000256" key="10">
    <source>
        <dbReference type="ARBA" id="ARBA00048070"/>
    </source>
</evidence>
<feature type="compositionally biased region" description="Polar residues" evidence="12">
    <location>
        <begin position="1166"/>
        <end position="1177"/>
    </location>
</feature>
<dbReference type="Gene3D" id="3.40.50.450">
    <property type="match status" value="3"/>
</dbReference>
<evidence type="ECO:0000256" key="7">
    <source>
        <dbReference type="ARBA" id="ARBA00022842"/>
    </source>
</evidence>
<dbReference type="GO" id="GO:0006002">
    <property type="term" value="P:fructose 6-phosphate metabolic process"/>
    <property type="evidence" value="ECO:0007669"/>
    <property type="project" value="InterPro"/>
</dbReference>
<dbReference type="UniPathway" id="UPA00109">
    <property type="reaction ID" value="UER00182"/>
</dbReference>
<dbReference type="Gene3D" id="3.40.50.460">
    <property type="entry name" value="Phosphofructokinase domain"/>
    <property type="match status" value="1"/>
</dbReference>
<dbReference type="InterPro" id="IPR006630">
    <property type="entry name" value="La_HTH"/>
</dbReference>
<dbReference type="SUPFAM" id="SSF46785">
    <property type="entry name" value="Winged helix' DNA-binding domain"/>
    <property type="match status" value="1"/>
</dbReference>
<dbReference type="Gene3D" id="1.10.10.10">
    <property type="entry name" value="Winged helix-like DNA-binding domain superfamily/Winged helix DNA-binding domain"/>
    <property type="match status" value="1"/>
</dbReference>
<evidence type="ECO:0000256" key="6">
    <source>
        <dbReference type="ARBA" id="ARBA00022777"/>
    </source>
</evidence>
<accession>A0A3N0YKZ3</accession>
<dbReference type="GO" id="GO:0061621">
    <property type="term" value="P:canonical glycolysis"/>
    <property type="evidence" value="ECO:0007669"/>
    <property type="project" value="TreeGrafter"/>
</dbReference>
<dbReference type="FunFam" id="3.40.50.460:FF:000001">
    <property type="entry name" value="ATP-dependent 6-phosphofructokinase"/>
    <property type="match status" value="1"/>
</dbReference>
<feature type="compositionally biased region" description="Pro residues" evidence="12">
    <location>
        <begin position="1369"/>
        <end position="1379"/>
    </location>
</feature>
<feature type="compositionally biased region" description="Basic and acidic residues" evidence="12">
    <location>
        <begin position="1441"/>
        <end position="1450"/>
    </location>
</feature>
<dbReference type="CDD" id="cd12707">
    <property type="entry name" value="RRM_LARP4"/>
    <property type="match status" value="1"/>
</dbReference>
<evidence type="ECO:0000256" key="4">
    <source>
        <dbReference type="ARBA" id="ARBA00022679"/>
    </source>
</evidence>
<feature type="compositionally biased region" description="Polar residues" evidence="12">
    <location>
        <begin position="1481"/>
        <end position="1495"/>
    </location>
</feature>
<dbReference type="InterPro" id="IPR022953">
    <property type="entry name" value="ATP_PFK"/>
</dbReference>
<dbReference type="PANTHER" id="PTHR13697:SF59">
    <property type="entry name" value="ATP-DEPENDENT 6-PHOSPHOFRUCTOKINASE, MUSCLE TYPE"/>
    <property type="match status" value="1"/>
</dbReference>
<name>A0A3N0YKZ3_ANAGA</name>
<evidence type="ECO:0000256" key="5">
    <source>
        <dbReference type="ARBA" id="ARBA00022723"/>
    </source>
</evidence>
<dbReference type="InterPro" id="IPR036390">
    <property type="entry name" value="WH_DNA-bd_sf"/>
</dbReference>
<dbReference type="SUPFAM" id="SSF53784">
    <property type="entry name" value="Phosphofructokinase"/>
    <property type="match status" value="2"/>
</dbReference>
<dbReference type="CDD" id="cd08035">
    <property type="entry name" value="LARP_4"/>
    <property type="match status" value="1"/>
</dbReference>
<dbReference type="PROSITE" id="PS00433">
    <property type="entry name" value="PHOSPHOFRUCTOKINASE"/>
    <property type="match status" value="2"/>
</dbReference>
<keyword evidence="15" id="KW-1185">Reference proteome</keyword>
<feature type="compositionally biased region" description="Low complexity" evidence="12">
    <location>
        <begin position="1428"/>
        <end position="1439"/>
    </location>
</feature>
<dbReference type="InterPro" id="IPR000023">
    <property type="entry name" value="Phosphofructokinase_dom"/>
</dbReference>
<dbReference type="PANTHER" id="PTHR13697">
    <property type="entry name" value="PHOSPHOFRUCTOKINASE"/>
    <property type="match status" value="1"/>
</dbReference>
<evidence type="ECO:0000256" key="8">
    <source>
        <dbReference type="ARBA" id="ARBA00022884"/>
    </source>
</evidence>
<reference evidence="14 15" key="1">
    <citation type="submission" date="2018-10" db="EMBL/GenBank/DDBJ databases">
        <title>Genome assembly for a Yunnan-Guizhou Plateau 3E fish, Anabarilius grahami (Regan), and its evolutionary and genetic applications.</title>
        <authorList>
            <person name="Jiang W."/>
        </authorList>
    </citation>
    <scope>NUCLEOTIDE SEQUENCE [LARGE SCALE GENOMIC DNA]</scope>
    <source>
        <strain evidence="14">AG-KIZ</strain>
        <tissue evidence="14">Muscle</tissue>
    </source>
</reference>
<evidence type="ECO:0000313" key="15">
    <source>
        <dbReference type="Proteomes" id="UP000281406"/>
    </source>
</evidence>
<dbReference type="GO" id="GO:0070095">
    <property type="term" value="F:fructose-6-phosphate binding"/>
    <property type="evidence" value="ECO:0007669"/>
    <property type="project" value="TreeGrafter"/>
</dbReference>
<keyword evidence="3" id="KW-0963">Cytoplasm</keyword>
<feature type="compositionally biased region" description="Acidic residues" evidence="12">
    <location>
        <begin position="1532"/>
        <end position="1549"/>
    </location>
</feature>
<dbReference type="GO" id="GO:0046872">
    <property type="term" value="F:metal ion binding"/>
    <property type="evidence" value="ECO:0007669"/>
    <property type="project" value="UniProtKB-KW"/>
</dbReference>
<dbReference type="FunFam" id="3.40.50.450:FF:000043">
    <property type="entry name" value="ATP-dependent 6-phosphofructokinase, platelet type"/>
    <property type="match status" value="1"/>
</dbReference>
<evidence type="ECO:0000256" key="1">
    <source>
        <dbReference type="ARBA" id="ARBA00001946"/>
    </source>
</evidence>
<dbReference type="PRINTS" id="PR00476">
    <property type="entry name" value="PHFRCTKINASE"/>
</dbReference>
<evidence type="ECO:0000256" key="12">
    <source>
        <dbReference type="SAM" id="MobiDB-lite"/>
    </source>
</evidence>
<proteinExistence type="predicted"/>